<gene>
    <name evidence="2" type="primary">Mo02434</name>
    <name evidence="2" type="ORF">E5Q_02434</name>
</gene>
<evidence type="ECO:0008006" key="4">
    <source>
        <dbReference type="Google" id="ProtNLM"/>
    </source>
</evidence>
<feature type="signal peptide" evidence="1">
    <location>
        <begin position="1"/>
        <end position="21"/>
    </location>
</feature>
<evidence type="ECO:0000256" key="1">
    <source>
        <dbReference type="SAM" id="SignalP"/>
    </source>
</evidence>
<accession>G7DYW7</accession>
<keyword evidence="3" id="KW-1185">Reference proteome</keyword>
<dbReference type="HOGENOM" id="CLU_1722810_0_0_1"/>
<comment type="caution">
    <text evidence="2">The sequence shown here is derived from an EMBL/GenBank/DDBJ whole genome shotgun (WGS) entry which is preliminary data.</text>
</comment>
<dbReference type="InParanoid" id="G7DYW7"/>
<reference evidence="2 3" key="1">
    <citation type="journal article" date="2011" name="J. Gen. Appl. Microbiol.">
        <title>Draft genome sequencing of the enigmatic basidiomycete Mixia osmundae.</title>
        <authorList>
            <person name="Nishida H."/>
            <person name="Nagatsuka Y."/>
            <person name="Sugiyama J."/>
        </authorList>
    </citation>
    <scope>NUCLEOTIDE SEQUENCE [LARGE SCALE GENOMIC DNA]</scope>
    <source>
        <strain evidence="3">CBS 9802 / IAM 14324 / JCM 22182 / KY 12970</strain>
    </source>
</reference>
<organism evidence="2 3">
    <name type="scientific">Mixia osmundae (strain CBS 9802 / IAM 14324 / JCM 22182 / KY 12970)</name>
    <dbReference type="NCBI Taxonomy" id="764103"/>
    <lineage>
        <taxon>Eukaryota</taxon>
        <taxon>Fungi</taxon>
        <taxon>Dikarya</taxon>
        <taxon>Basidiomycota</taxon>
        <taxon>Pucciniomycotina</taxon>
        <taxon>Mixiomycetes</taxon>
        <taxon>Mixiales</taxon>
        <taxon>Mixiaceae</taxon>
        <taxon>Mixia</taxon>
    </lineage>
</organism>
<evidence type="ECO:0000313" key="3">
    <source>
        <dbReference type="Proteomes" id="UP000009131"/>
    </source>
</evidence>
<dbReference type="Proteomes" id="UP000009131">
    <property type="component" value="Unassembled WGS sequence"/>
</dbReference>
<evidence type="ECO:0000313" key="2">
    <source>
        <dbReference type="EMBL" id="GAA95777.1"/>
    </source>
</evidence>
<proteinExistence type="predicted"/>
<feature type="chain" id="PRO_5003492514" description="Lipocalin-like domain-containing protein" evidence="1">
    <location>
        <begin position="22"/>
        <end position="152"/>
    </location>
</feature>
<dbReference type="AlphaFoldDB" id="G7DYW7"/>
<dbReference type="EMBL" id="BABT02000063">
    <property type="protein sequence ID" value="GAA95777.1"/>
    <property type="molecule type" value="Genomic_DNA"/>
</dbReference>
<keyword evidence="1" id="KW-0732">Signal</keyword>
<sequence>MFTPAKLAVLLCAFVSTAVVATPSPAVASNDLGPWFATTVTVSMGGGGPGEFQATVQLQVRRHDNGLYGNVPPGWSLTFKETGRDGRGGVSGRMIIDQNNGNKLDWVVHHRYGQVMLSYYHINSLYIGGVLVDNWADLSVEVVSAGETIAAY</sequence>
<name>G7DYW7_MIXOS</name>
<reference evidence="2 3" key="2">
    <citation type="journal article" date="2012" name="Open Biol.">
        <title>Characteristics of nucleosomes and linker DNA regions on the genome of the basidiomycete Mixia osmundae revealed by mono- and dinucleosome mapping.</title>
        <authorList>
            <person name="Nishida H."/>
            <person name="Kondo S."/>
            <person name="Matsumoto T."/>
            <person name="Suzuki Y."/>
            <person name="Yoshikawa H."/>
            <person name="Taylor T.D."/>
            <person name="Sugiyama J."/>
        </authorList>
    </citation>
    <scope>NUCLEOTIDE SEQUENCE [LARGE SCALE GENOMIC DNA]</scope>
    <source>
        <strain evidence="3">CBS 9802 / IAM 14324 / JCM 22182 / KY 12970</strain>
    </source>
</reference>
<protein>
    <recommendedName>
        <fullName evidence="4">Lipocalin-like domain-containing protein</fullName>
    </recommendedName>
</protein>